<name>C6M3N7_NEISI</name>
<dbReference type="Proteomes" id="UP000005365">
    <property type="component" value="Unassembled WGS sequence"/>
</dbReference>
<organism evidence="1 2">
    <name type="scientific">Neisseria sicca ATCC 29256</name>
    <dbReference type="NCBI Taxonomy" id="547045"/>
    <lineage>
        <taxon>Bacteria</taxon>
        <taxon>Pseudomonadati</taxon>
        <taxon>Pseudomonadota</taxon>
        <taxon>Betaproteobacteria</taxon>
        <taxon>Neisseriales</taxon>
        <taxon>Neisseriaceae</taxon>
        <taxon>Neisseria</taxon>
    </lineage>
</organism>
<accession>C6M3N7</accession>
<sequence>MFISKSCFVQKVFGFVYVFQTTLGKASLSYLIQCTVIITTLL</sequence>
<dbReference type="EMBL" id="ACKO02000005">
    <property type="protein sequence ID" value="EET45189.1"/>
    <property type="molecule type" value="Genomic_DNA"/>
</dbReference>
<protein>
    <submittedName>
        <fullName evidence="1">Uncharacterized protein</fullName>
    </submittedName>
</protein>
<evidence type="ECO:0000313" key="1">
    <source>
        <dbReference type="EMBL" id="EET45189.1"/>
    </source>
</evidence>
<proteinExistence type="predicted"/>
<comment type="caution">
    <text evidence="1">The sequence shown here is derived from an EMBL/GenBank/DDBJ whole genome shotgun (WGS) entry which is preliminary data.</text>
</comment>
<gene>
    <name evidence="1" type="ORF">NEISICOT_01184</name>
</gene>
<evidence type="ECO:0000313" key="2">
    <source>
        <dbReference type="Proteomes" id="UP000005365"/>
    </source>
</evidence>
<reference evidence="1" key="1">
    <citation type="submission" date="2009-07" db="EMBL/GenBank/DDBJ databases">
        <authorList>
            <person name="Weinstock G."/>
            <person name="Sodergren E."/>
            <person name="Clifton S."/>
            <person name="Fulton L."/>
            <person name="Fulton B."/>
            <person name="Courtney L."/>
            <person name="Fronick C."/>
            <person name="Harrison M."/>
            <person name="Strong C."/>
            <person name="Farmer C."/>
            <person name="Delahaunty K."/>
            <person name="Markovic C."/>
            <person name="Hall O."/>
            <person name="Minx P."/>
            <person name="Tomlinson C."/>
            <person name="Mitreva M."/>
            <person name="Nelson J."/>
            <person name="Hou S."/>
            <person name="Wollam A."/>
            <person name="Pepin K.H."/>
            <person name="Johnson M."/>
            <person name="Bhonagiri V."/>
            <person name="Nash W.E."/>
            <person name="Warren W."/>
            <person name="Chinwalla A."/>
            <person name="Mardis E.R."/>
            <person name="Wilson R.K."/>
        </authorList>
    </citation>
    <scope>NUCLEOTIDE SEQUENCE [LARGE SCALE GENOMIC DNA]</scope>
    <source>
        <strain evidence="1">ATCC 29256</strain>
    </source>
</reference>
<keyword evidence="2" id="KW-1185">Reference proteome</keyword>
<dbReference type="AlphaFoldDB" id="C6M3N7"/>